<dbReference type="EMBL" id="RYZI01000859">
    <property type="protein sequence ID" value="RWA03283.1"/>
    <property type="molecule type" value="Genomic_DNA"/>
</dbReference>
<keyword evidence="6" id="KW-0479">Metal-binding</keyword>
<evidence type="ECO:0000256" key="8">
    <source>
        <dbReference type="ARBA" id="ARBA00022837"/>
    </source>
</evidence>
<keyword evidence="18" id="KW-1185">Reference proteome</keyword>
<reference evidence="17 18" key="1">
    <citation type="submission" date="2018-12" db="EMBL/GenBank/DDBJ databases">
        <title>Draft genome sequence of Xylaria grammica IHI A82.</title>
        <authorList>
            <person name="Buettner E."/>
            <person name="Kellner H."/>
        </authorList>
    </citation>
    <scope>NUCLEOTIDE SEQUENCE [LARGE SCALE GENOMIC DNA]</scope>
    <source>
        <strain evidence="17 18">IHI A82</strain>
    </source>
</reference>
<feature type="compositionally biased region" description="Polar residues" evidence="15">
    <location>
        <begin position="555"/>
        <end position="565"/>
    </location>
</feature>
<dbReference type="InterPro" id="IPR029058">
    <property type="entry name" value="AB_hydrolase_fold"/>
</dbReference>
<dbReference type="GO" id="GO:0005886">
    <property type="term" value="C:plasma membrane"/>
    <property type="evidence" value="ECO:0007669"/>
    <property type="project" value="UniProtKB-SubCell"/>
</dbReference>
<evidence type="ECO:0000256" key="4">
    <source>
        <dbReference type="ARBA" id="ARBA00022553"/>
    </source>
</evidence>
<evidence type="ECO:0000256" key="10">
    <source>
        <dbReference type="ARBA" id="ARBA00022989"/>
    </source>
</evidence>
<keyword evidence="12" id="KW-0472">Membrane</keyword>
<dbReference type="Proteomes" id="UP000286045">
    <property type="component" value="Unassembled WGS sequence"/>
</dbReference>
<keyword evidence="8" id="KW-0106">Calcium</keyword>
<name>A0A439CM86_9PEZI</name>
<dbReference type="PANTHER" id="PTHR45792:SF7">
    <property type="entry name" value="PUTATIVE (AFU_ORTHOLOGUE AFUA_6G02710)-RELATED"/>
    <property type="match status" value="1"/>
</dbReference>
<feature type="compositionally biased region" description="Polar residues" evidence="15">
    <location>
        <begin position="352"/>
        <end position="370"/>
    </location>
</feature>
<organism evidence="17 18">
    <name type="scientific">Xylaria grammica</name>
    <dbReference type="NCBI Taxonomy" id="363999"/>
    <lineage>
        <taxon>Eukaryota</taxon>
        <taxon>Fungi</taxon>
        <taxon>Dikarya</taxon>
        <taxon>Ascomycota</taxon>
        <taxon>Pezizomycotina</taxon>
        <taxon>Sordariomycetes</taxon>
        <taxon>Xylariomycetidae</taxon>
        <taxon>Xylariales</taxon>
        <taxon>Xylariaceae</taxon>
        <taxon>Xylaria</taxon>
    </lineage>
</organism>
<evidence type="ECO:0000256" key="3">
    <source>
        <dbReference type="ARBA" id="ARBA00022475"/>
    </source>
</evidence>
<feature type="region of interest" description="Disordered" evidence="15">
    <location>
        <begin position="257"/>
        <end position="278"/>
    </location>
</feature>
<feature type="region of interest" description="Disordered" evidence="15">
    <location>
        <begin position="666"/>
        <end position="710"/>
    </location>
</feature>
<dbReference type="GO" id="GO:0046872">
    <property type="term" value="F:metal ion binding"/>
    <property type="evidence" value="ECO:0007669"/>
    <property type="project" value="UniProtKB-KW"/>
</dbReference>
<keyword evidence="4" id="KW-0597">Phosphoprotein</keyword>
<comment type="cofactor">
    <cofactor evidence="1">
        <name>Ca(2+)</name>
        <dbReference type="ChEBI" id="CHEBI:29108"/>
    </cofactor>
</comment>
<keyword evidence="10" id="KW-1133">Transmembrane helix</keyword>
<dbReference type="Gene3D" id="3.40.50.1820">
    <property type="entry name" value="alpha/beta hydrolase"/>
    <property type="match status" value="1"/>
</dbReference>
<dbReference type="EC" id="3.1.1.116" evidence="14"/>
<keyword evidence="9" id="KW-0442">Lipid degradation</keyword>
<evidence type="ECO:0000313" key="18">
    <source>
        <dbReference type="Proteomes" id="UP000286045"/>
    </source>
</evidence>
<evidence type="ECO:0000256" key="15">
    <source>
        <dbReference type="SAM" id="MobiDB-lite"/>
    </source>
</evidence>
<keyword evidence="3" id="KW-1003">Cell membrane</keyword>
<dbReference type="GO" id="GO:0019369">
    <property type="term" value="P:arachidonate metabolic process"/>
    <property type="evidence" value="ECO:0007669"/>
    <property type="project" value="TreeGrafter"/>
</dbReference>
<comment type="catalytic activity">
    <reaction evidence="13">
        <text>a 1,2-diacyl-sn-glycerol + H2O = a 2-acylglycerol + a fatty acid + H(+)</text>
        <dbReference type="Rhea" id="RHEA:33275"/>
        <dbReference type="ChEBI" id="CHEBI:15377"/>
        <dbReference type="ChEBI" id="CHEBI:15378"/>
        <dbReference type="ChEBI" id="CHEBI:17389"/>
        <dbReference type="ChEBI" id="CHEBI:17815"/>
        <dbReference type="ChEBI" id="CHEBI:28868"/>
        <dbReference type="EC" id="3.1.1.116"/>
    </reaction>
    <physiologicalReaction direction="left-to-right" evidence="13">
        <dbReference type="Rhea" id="RHEA:33276"/>
    </physiologicalReaction>
</comment>
<feature type="region of interest" description="Disordered" evidence="15">
    <location>
        <begin position="351"/>
        <end position="647"/>
    </location>
</feature>
<dbReference type="SUPFAM" id="SSF53474">
    <property type="entry name" value="alpha/beta-Hydrolases"/>
    <property type="match status" value="1"/>
</dbReference>
<evidence type="ECO:0000256" key="9">
    <source>
        <dbReference type="ARBA" id="ARBA00022963"/>
    </source>
</evidence>
<dbReference type="InterPro" id="IPR052214">
    <property type="entry name" value="DAG_Lipase-Related"/>
</dbReference>
<dbReference type="AlphaFoldDB" id="A0A439CM86"/>
<feature type="domain" description="Fungal lipase-type" evidence="16">
    <location>
        <begin position="860"/>
        <end position="1024"/>
    </location>
</feature>
<evidence type="ECO:0000256" key="11">
    <source>
        <dbReference type="ARBA" id="ARBA00023098"/>
    </source>
</evidence>
<evidence type="ECO:0000256" key="6">
    <source>
        <dbReference type="ARBA" id="ARBA00022723"/>
    </source>
</evidence>
<dbReference type="GO" id="GO:0016298">
    <property type="term" value="F:lipase activity"/>
    <property type="evidence" value="ECO:0007669"/>
    <property type="project" value="TreeGrafter"/>
</dbReference>
<evidence type="ECO:0000256" key="2">
    <source>
        <dbReference type="ARBA" id="ARBA00004651"/>
    </source>
</evidence>
<dbReference type="Pfam" id="PF01764">
    <property type="entry name" value="Lipase_3"/>
    <property type="match status" value="1"/>
</dbReference>
<dbReference type="PANTHER" id="PTHR45792">
    <property type="entry name" value="DIACYLGLYCEROL LIPASE HOMOLOG-RELATED"/>
    <property type="match status" value="1"/>
</dbReference>
<dbReference type="InterPro" id="IPR002921">
    <property type="entry name" value="Fungal_lipase-type"/>
</dbReference>
<protein>
    <recommendedName>
        <fullName evidence="14">sn-1-specific diacylglycerol lipase</fullName>
        <ecNumber evidence="14">3.1.1.116</ecNumber>
    </recommendedName>
</protein>
<evidence type="ECO:0000256" key="7">
    <source>
        <dbReference type="ARBA" id="ARBA00022801"/>
    </source>
</evidence>
<evidence type="ECO:0000259" key="16">
    <source>
        <dbReference type="Pfam" id="PF01764"/>
    </source>
</evidence>
<gene>
    <name evidence="17" type="ORF">EKO27_g11824</name>
</gene>
<evidence type="ECO:0000256" key="13">
    <source>
        <dbReference type="ARBA" id="ARBA00024531"/>
    </source>
</evidence>
<feature type="compositionally biased region" description="Polar residues" evidence="15">
    <location>
        <begin position="425"/>
        <end position="436"/>
    </location>
</feature>
<keyword evidence="11" id="KW-0443">Lipid metabolism</keyword>
<accession>A0A439CM86</accession>
<dbReference type="CDD" id="cd00519">
    <property type="entry name" value="Lipase_3"/>
    <property type="match status" value="1"/>
</dbReference>
<evidence type="ECO:0000256" key="14">
    <source>
        <dbReference type="ARBA" id="ARBA00026104"/>
    </source>
</evidence>
<keyword evidence="5" id="KW-0812">Transmembrane</keyword>
<evidence type="ECO:0000256" key="5">
    <source>
        <dbReference type="ARBA" id="ARBA00022692"/>
    </source>
</evidence>
<evidence type="ECO:0000256" key="1">
    <source>
        <dbReference type="ARBA" id="ARBA00001913"/>
    </source>
</evidence>
<dbReference type="GO" id="GO:0046340">
    <property type="term" value="P:diacylglycerol catabolic process"/>
    <property type="evidence" value="ECO:0007669"/>
    <property type="project" value="TreeGrafter"/>
</dbReference>
<proteinExistence type="predicted"/>
<evidence type="ECO:0000256" key="12">
    <source>
        <dbReference type="ARBA" id="ARBA00023136"/>
    </source>
</evidence>
<sequence length="1176" mass="127085">MSEVPTSKPLETMSVDTAEDDIERQATLIHFQNDLVFAEKPATPPPAGTLLPGPMANAVSFAARSTSFLLRFSTTIGGYGLGAAKVTTLSSLELGRGILDGILNRAGRDVFVGSPSELARADAESILEKSLESMHQTMSRLVFWTAAGFHAAGTTVSTASQISQLFLSVLDQFFGSTDSSRAIASIITLIRREFQNPATGVEGERVGVMDLVLGLCGLAYLQNRCRKMTQEESRRLGYEEIIWDVIVLKDGERVDAPPDGIRSANKAQSSGPNDADHTAEAIEDHGSRRSSLDDDDGLLEAQLRKQIVKVLPDDAKISISTSTTTTKTITVDIAGAPGMPIPSFPSLGLVSSEVNESHQSPRSGHEQASSYRVVYKVSRNRVRNTPEESRNEIQTLSSPEELKNDNDGDSVSPISPIAQKLDASPTVSSKLSRPTTASSAKRRNNAANQGPGRRVRSTSEGSEGSGNGSPKELLSFTNWVAGANERTANQKRTRAPLDQPRKNTKDLTIQIPSGNAKPPTKKVHKKPDTSLAKRGDKKTGIRGVLGKGSVPAISNLISRESSSDSIAGAKSKPNTKPPWGGHKSSPSRSSSTLLKASVPDRTSSIVPNREAPRPPQRGNPNYFSSRDLGSLGNSGQPKGPLLSPVLPVRDRRRSSLISLTDTISIHSYDSRPSSPPHQTEAVASGNPMSQSQVYGGGFSTPPLQRTRLHAPPRAHTPSIYTLKTHDSEASLVVSSFHTKSAYGDSMALNSLRRSGVVSGMFPDFHFLRNITRYSRYASAVYGYNFLKLMGISKDRPTQSIAEEVHYDVRSFAHHAKLPPDSILLASFVDPQGGSDSTGATDTGIPLVHTVALDEESKAVVLTCRGTLGFEDVLADMMCDYDDLVWRGKTYKVHKGIHASARRLLYGGDGRVLLTIKAALEEYPEYGLVLCGHSLGGAVTALLGVMLAEPSATGAGFLTSAAELPKLIDGTGSSRIPRHICLPSGRPIHVYAYGPPATMSPSLQKATRGLITSTVHGNDMVPYLSLGVLHDFQALALSFKTDNNEAKAEVKRRVWEGLRSGLADKWYSNPTKQSNEDDDHWGYVALKTLRVSMMSSKLLPPGEVFKVDSTLVMRRDAFTEETIEDVGRPATRIVLKYIRDVEAHFREVRFGSSMLTDHSPGRYEDALRRLTLGVVES</sequence>
<comment type="caution">
    <text evidence="17">The sequence shown here is derived from an EMBL/GenBank/DDBJ whole genome shotgun (WGS) entry which is preliminary data.</text>
</comment>
<evidence type="ECO:0000313" key="17">
    <source>
        <dbReference type="EMBL" id="RWA03283.1"/>
    </source>
</evidence>
<feature type="compositionally biased region" description="Basic and acidic residues" evidence="15">
    <location>
        <begin position="526"/>
        <end position="539"/>
    </location>
</feature>
<keyword evidence="7" id="KW-0378">Hydrolase</keyword>
<comment type="subcellular location">
    <subcellularLocation>
        <location evidence="2">Cell membrane</location>
        <topology evidence="2">Multi-pass membrane protein</topology>
    </subcellularLocation>
</comment>